<accession>A0A6G7V9A9</accession>
<feature type="region of interest" description="Disordered" evidence="1">
    <location>
        <begin position="23"/>
        <end position="76"/>
    </location>
</feature>
<feature type="domain" description="DUF2202" evidence="3">
    <location>
        <begin position="85"/>
        <end position="217"/>
    </location>
</feature>
<keyword evidence="5" id="KW-1185">Reference proteome</keyword>
<dbReference type="SUPFAM" id="SSF47240">
    <property type="entry name" value="Ferritin-like"/>
    <property type="match status" value="1"/>
</dbReference>
<gene>
    <name evidence="4" type="ORF">GWK36_00045</name>
</gene>
<protein>
    <submittedName>
        <fullName evidence="4">DUF2202 domain-containing protein</fullName>
    </submittedName>
</protein>
<dbReference type="EMBL" id="CP048029">
    <property type="protein sequence ID" value="QIK36653.1"/>
    <property type="molecule type" value="Genomic_DNA"/>
</dbReference>
<evidence type="ECO:0000256" key="1">
    <source>
        <dbReference type="SAM" id="MobiDB-lite"/>
    </source>
</evidence>
<feature type="chain" id="PRO_5026361223" evidence="2">
    <location>
        <begin position="23"/>
        <end position="223"/>
    </location>
</feature>
<evidence type="ECO:0000313" key="4">
    <source>
        <dbReference type="EMBL" id="QIK36653.1"/>
    </source>
</evidence>
<evidence type="ECO:0000256" key="2">
    <source>
        <dbReference type="SAM" id="SignalP"/>
    </source>
</evidence>
<dbReference type="InterPro" id="IPR009078">
    <property type="entry name" value="Ferritin-like_SF"/>
</dbReference>
<keyword evidence="2" id="KW-0732">Signal</keyword>
<dbReference type="AlphaFoldDB" id="A0A6G7V9A9"/>
<evidence type="ECO:0000259" key="3">
    <source>
        <dbReference type="Pfam" id="PF09968"/>
    </source>
</evidence>
<name>A0A6G7V9A9_9GAMM</name>
<sequence length="223" mass="23741">MNKLGTLTILAVAISLSTGASAAGPSGPLGMTGNQDQVSGRGLSTQLNGSGMESQLRRQTRDPSSHAAGQPTQQRNITYTPEQIATLLWMIEEEKLAGDLYEAFYDQTKLPVFDRIAAAEDRHMDRLVAHAQQANVDVAPILALPAGQFVNHELQALYDQLLQAGSLSAEAALAVGIQVEQDDIAALEAAIAEAAGTLLETVYSHLQAGSEHHLAAFDLWSKI</sequence>
<evidence type="ECO:0000313" key="5">
    <source>
        <dbReference type="Proteomes" id="UP000502699"/>
    </source>
</evidence>
<dbReference type="Proteomes" id="UP000502699">
    <property type="component" value="Chromosome"/>
</dbReference>
<reference evidence="5" key="1">
    <citation type="submission" date="2020-01" db="EMBL/GenBank/DDBJ databases">
        <title>Caldichromatium gen. nov., sp. nov., a thermophilic purple sulfur bacterium member of the family Chromatiaceae isolated from Nakabusa hot spring, Japan.</title>
        <authorList>
            <person name="Saini M.K."/>
            <person name="Hanada S."/>
            <person name="Tank M."/>
        </authorList>
    </citation>
    <scope>NUCLEOTIDE SEQUENCE [LARGE SCALE GENOMIC DNA]</scope>
    <source>
        <strain evidence="5">No.7</strain>
    </source>
</reference>
<feature type="compositionally biased region" description="Polar residues" evidence="1">
    <location>
        <begin position="32"/>
        <end position="53"/>
    </location>
</feature>
<dbReference type="InterPro" id="IPR012347">
    <property type="entry name" value="Ferritin-like"/>
</dbReference>
<feature type="signal peptide" evidence="2">
    <location>
        <begin position="1"/>
        <end position="22"/>
    </location>
</feature>
<dbReference type="Pfam" id="PF09968">
    <property type="entry name" value="DUF2202"/>
    <property type="match status" value="1"/>
</dbReference>
<dbReference type="Gene3D" id="1.20.1260.10">
    <property type="match status" value="1"/>
</dbReference>
<proteinExistence type="predicted"/>
<dbReference type="KEGG" id="cjap:GWK36_00045"/>
<feature type="compositionally biased region" description="Basic and acidic residues" evidence="1">
    <location>
        <begin position="55"/>
        <end position="64"/>
    </location>
</feature>
<dbReference type="RefSeq" id="WP_166268971.1">
    <property type="nucleotide sequence ID" value="NZ_CP048029.1"/>
</dbReference>
<organism evidence="4 5">
    <name type="scientific">Caldichromatium japonicum</name>
    <dbReference type="NCBI Taxonomy" id="2699430"/>
    <lineage>
        <taxon>Bacteria</taxon>
        <taxon>Pseudomonadati</taxon>
        <taxon>Pseudomonadota</taxon>
        <taxon>Gammaproteobacteria</taxon>
        <taxon>Chromatiales</taxon>
        <taxon>Chromatiaceae</taxon>
        <taxon>Caldichromatium</taxon>
    </lineage>
</organism>
<dbReference type="InterPro" id="IPR019243">
    <property type="entry name" value="DUF2202"/>
</dbReference>